<feature type="compositionally biased region" description="Basic residues" evidence="1">
    <location>
        <begin position="94"/>
        <end position="106"/>
    </location>
</feature>
<protein>
    <submittedName>
        <fullName evidence="5">Uncharacterized protein</fullName>
    </submittedName>
</protein>
<name>A0A1I8BZG9_MELHA</name>
<feature type="transmembrane region" description="Helical" evidence="2">
    <location>
        <begin position="180"/>
        <end position="199"/>
    </location>
</feature>
<reference evidence="5" key="1">
    <citation type="submission" date="2016-11" db="UniProtKB">
        <authorList>
            <consortium name="WormBaseParasite"/>
        </authorList>
    </citation>
    <scope>IDENTIFICATION</scope>
</reference>
<feature type="compositionally biased region" description="Basic and acidic residues" evidence="1">
    <location>
        <begin position="54"/>
        <end position="67"/>
    </location>
</feature>
<keyword evidence="4" id="KW-1185">Reference proteome</keyword>
<feature type="chain" id="PRO_5009316319" evidence="3">
    <location>
        <begin position="20"/>
        <end position="200"/>
    </location>
</feature>
<feature type="region of interest" description="Disordered" evidence="1">
    <location>
        <begin position="53"/>
        <end position="139"/>
    </location>
</feature>
<keyword evidence="2" id="KW-1133">Transmembrane helix</keyword>
<evidence type="ECO:0000313" key="4">
    <source>
        <dbReference type="Proteomes" id="UP000095281"/>
    </source>
</evidence>
<dbReference type="AlphaFoldDB" id="A0A1I8BZG9"/>
<evidence type="ECO:0000256" key="3">
    <source>
        <dbReference type="SAM" id="SignalP"/>
    </source>
</evidence>
<evidence type="ECO:0000256" key="2">
    <source>
        <dbReference type="SAM" id="Phobius"/>
    </source>
</evidence>
<keyword evidence="2" id="KW-0812">Transmembrane</keyword>
<keyword evidence="3" id="KW-0732">Signal</keyword>
<organism evidence="4 5">
    <name type="scientific">Meloidogyne hapla</name>
    <name type="common">Root-knot nematode worm</name>
    <dbReference type="NCBI Taxonomy" id="6305"/>
    <lineage>
        <taxon>Eukaryota</taxon>
        <taxon>Metazoa</taxon>
        <taxon>Ecdysozoa</taxon>
        <taxon>Nematoda</taxon>
        <taxon>Chromadorea</taxon>
        <taxon>Rhabditida</taxon>
        <taxon>Tylenchina</taxon>
        <taxon>Tylenchomorpha</taxon>
        <taxon>Tylenchoidea</taxon>
        <taxon>Meloidogynidae</taxon>
        <taxon>Meloidogyninae</taxon>
        <taxon>Meloidogyne</taxon>
    </lineage>
</organism>
<keyword evidence="2" id="KW-0472">Membrane</keyword>
<feature type="compositionally biased region" description="Polar residues" evidence="1">
    <location>
        <begin position="115"/>
        <end position="139"/>
    </location>
</feature>
<feature type="signal peptide" evidence="3">
    <location>
        <begin position="1"/>
        <end position="19"/>
    </location>
</feature>
<evidence type="ECO:0000313" key="5">
    <source>
        <dbReference type="WBParaSite" id="MhA1_Contig773.frz3.gene24"/>
    </source>
</evidence>
<sequence length="200" mass="22598">MFKIILIIIFTFLISSADSLGGGHGHGHAHSSFHSMSEHSAFEPSVSKISFFGSHKDRPSITDDRPLSRPADSDDVDDASPLDSSLSINNTTEHHHKFNKRPKHKSSINAHPLWTTENPKDITSINDDPTESTDSWTTDNPIEINTQSTPINTEIPKSTKKLTKIFKYIPDDYANSNRKLYFDIINLYFLIILVLYINFI</sequence>
<proteinExistence type="predicted"/>
<dbReference type="WBParaSite" id="MhA1_Contig773.frz3.gene24">
    <property type="protein sequence ID" value="MhA1_Contig773.frz3.gene24"/>
    <property type="gene ID" value="MhA1_Contig773.frz3.gene24"/>
</dbReference>
<dbReference type="Proteomes" id="UP000095281">
    <property type="component" value="Unplaced"/>
</dbReference>
<accession>A0A1I8BZG9</accession>
<evidence type="ECO:0000256" key="1">
    <source>
        <dbReference type="SAM" id="MobiDB-lite"/>
    </source>
</evidence>